<protein>
    <submittedName>
        <fullName evidence="3">Peroxiredoxin</fullName>
    </submittedName>
</protein>
<dbReference type="PROSITE" id="PS51257">
    <property type="entry name" value="PROKAR_LIPOPROTEIN"/>
    <property type="match status" value="1"/>
</dbReference>
<dbReference type="EMBL" id="FOMX01000011">
    <property type="protein sequence ID" value="SFE28487.1"/>
    <property type="molecule type" value="Genomic_DNA"/>
</dbReference>
<dbReference type="OrthoDB" id="9781543at2"/>
<name>A0A1I1Z9X6_9BACT</name>
<dbReference type="PANTHER" id="PTHR43640:SF1">
    <property type="entry name" value="THIOREDOXIN-DEPENDENT PEROXIREDOXIN"/>
    <property type="match status" value="1"/>
</dbReference>
<evidence type="ECO:0000313" key="4">
    <source>
        <dbReference type="Proteomes" id="UP000199400"/>
    </source>
</evidence>
<feature type="region of interest" description="Disordered" evidence="1">
    <location>
        <begin position="17"/>
        <end position="52"/>
    </location>
</feature>
<dbReference type="InterPro" id="IPR013766">
    <property type="entry name" value="Thioredoxin_domain"/>
</dbReference>
<sequence length="237" mass="24151">MTPRTLLALALALTACDGAKPPAPSGTPNKTPPADGEAKAATPTPAPPANPLAEPAAVAAIGKPAPDFTLPTADGKTVKLSDLRGKTVVLEWFNPECPFVKAAHDAGPLKDLAAKTTAASPTVTWLAINSGAPGKQGHGAEANQAAAKNWSMTHPILLDETGAVGHAYGATNTPHMFIVDAQGALVYRGGLDNAPMNEPEGGTRVALFEDALAAVLAGKPVEQADTRAWGCTVKYAK</sequence>
<dbReference type="AlphaFoldDB" id="A0A1I1Z9X6"/>
<gene>
    <name evidence="3" type="ORF">SAMN02745121_03709</name>
</gene>
<dbReference type="InterPro" id="IPR036249">
    <property type="entry name" value="Thioredoxin-like_sf"/>
</dbReference>
<dbReference type="PANTHER" id="PTHR43640">
    <property type="entry name" value="OS07G0260300 PROTEIN"/>
    <property type="match status" value="1"/>
</dbReference>
<dbReference type="Gene3D" id="3.40.30.10">
    <property type="entry name" value="Glutaredoxin"/>
    <property type="match status" value="1"/>
</dbReference>
<dbReference type="GO" id="GO:0016491">
    <property type="term" value="F:oxidoreductase activity"/>
    <property type="evidence" value="ECO:0007669"/>
    <property type="project" value="InterPro"/>
</dbReference>
<dbReference type="InterPro" id="IPR013740">
    <property type="entry name" value="Redoxin"/>
</dbReference>
<dbReference type="SUPFAM" id="SSF52833">
    <property type="entry name" value="Thioredoxin-like"/>
    <property type="match status" value="1"/>
</dbReference>
<organism evidence="3 4">
    <name type="scientific">Nannocystis exedens</name>
    <dbReference type="NCBI Taxonomy" id="54"/>
    <lineage>
        <taxon>Bacteria</taxon>
        <taxon>Pseudomonadati</taxon>
        <taxon>Myxococcota</taxon>
        <taxon>Polyangia</taxon>
        <taxon>Nannocystales</taxon>
        <taxon>Nannocystaceae</taxon>
        <taxon>Nannocystis</taxon>
    </lineage>
</organism>
<dbReference type="InterPro" id="IPR047262">
    <property type="entry name" value="PRX-like1"/>
</dbReference>
<evidence type="ECO:0000313" key="3">
    <source>
        <dbReference type="EMBL" id="SFE28487.1"/>
    </source>
</evidence>
<dbReference type="Proteomes" id="UP000199400">
    <property type="component" value="Unassembled WGS sequence"/>
</dbReference>
<evidence type="ECO:0000259" key="2">
    <source>
        <dbReference type="PROSITE" id="PS51352"/>
    </source>
</evidence>
<dbReference type="Pfam" id="PF08534">
    <property type="entry name" value="Redoxin"/>
    <property type="match status" value="1"/>
</dbReference>
<dbReference type="PROSITE" id="PS51352">
    <property type="entry name" value="THIOREDOXIN_2"/>
    <property type="match status" value="1"/>
</dbReference>
<proteinExistence type="predicted"/>
<keyword evidence="4" id="KW-1185">Reference proteome</keyword>
<evidence type="ECO:0000256" key="1">
    <source>
        <dbReference type="SAM" id="MobiDB-lite"/>
    </source>
</evidence>
<accession>A0A1I1Z9X6</accession>
<feature type="domain" description="Thioredoxin" evidence="2">
    <location>
        <begin position="59"/>
        <end position="217"/>
    </location>
</feature>
<dbReference type="STRING" id="54.SAMN02745121_03709"/>
<dbReference type="RefSeq" id="WP_096332753.1">
    <property type="nucleotide sequence ID" value="NZ_FOMX01000011.1"/>
</dbReference>
<reference evidence="4" key="1">
    <citation type="submission" date="2016-10" db="EMBL/GenBank/DDBJ databases">
        <authorList>
            <person name="Varghese N."/>
            <person name="Submissions S."/>
        </authorList>
    </citation>
    <scope>NUCLEOTIDE SEQUENCE [LARGE SCALE GENOMIC DNA]</scope>
    <source>
        <strain evidence="4">ATCC 25963</strain>
    </source>
</reference>